<evidence type="ECO:0000256" key="7">
    <source>
        <dbReference type="ARBA" id="ARBA00022833"/>
    </source>
</evidence>
<sequence>MRTIIAFIIVFVILVLVHEFGHFFFAKRSGILVREFSIGMGPKLFATRRNNTTYTLRLLPLGGYVRMAGWQDEDDEIKPGTMLTLTLNEAGVVTRINTSNKVTLQGGVPVQVDHLDLVNDLSITGYENGDDSALKTFVVDHDATIIEADGTEVVIAPSDVQFQNASVWRRLLVNFAGPMNNFILAILAFIVVGFMSGAPQMNTNQIGLVQANSPAAKAGLQPNAYIQSVNGTKITDFTSLQAAIQKHPKAPLAVVAKQSGRVQTITIKPNKAGVIGVGVHTEKSVGPVVSYGFTQTWDLTTRVLTVLKSMVTGHFSLNKLAGPVGIYKMTESSAQGGLVSLIVFLGYLSLNLGIMNLIPIPVLDGGKILLNLLEIVRRKPLSQEKEGIVTLIGAGLMVLLLIAVTINDIMRAF</sequence>
<reference evidence="14" key="1">
    <citation type="journal article" date="2019" name="Int. J. Syst. Evol. Microbiol.">
        <title>The Global Catalogue of Microorganisms (GCM) 10K type strain sequencing project: providing services to taxonomists for standard genome sequencing and annotation.</title>
        <authorList>
            <consortium name="The Broad Institute Genomics Platform"/>
            <consortium name="The Broad Institute Genome Sequencing Center for Infectious Disease"/>
            <person name="Wu L."/>
            <person name="Ma J."/>
        </authorList>
    </citation>
    <scope>NUCLEOTIDE SEQUENCE [LARGE SCALE GENOMIC DNA]</scope>
    <source>
        <strain evidence="14">CCM 8903</strain>
    </source>
</reference>
<keyword evidence="4" id="KW-0645">Protease</keyword>
<evidence type="ECO:0000256" key="8">
    <source>
        <dbReference type="ARBA" id="ARBA00022989"/>
    </source>
</evidence>
<evidence type="ECO:0000256" key="9">
    <source>
        <dbReference type="ARBA" id="ARBA00023049"/>
    </source>
</evidence>
<organism evidence="13 14">
    <name type="scientific">Lacticaseibacillus baoqingensis</name>
    <dbReference type="NCBI Taxonomy" id="2486013"/>
    <lineage>
        <taxon>Bacteria</taxon>
        <taxon>Bacillati</taxon>
        <taxon>Bacillota</taxon>
        <taxon>Bacilli</taxon>
        <taxon>Lactobacillales</taxon>
        <taxon>Lactobacillaceae</taxon>
        <taxon>Lacticaseibacillus</taxon>
    </lineage>
</organism>
<dbReference type="InterPro" id="IPR036034">
    <property type="entry name" value="PDZ_sf"/>
</dbReference>
<gene>
    <name evidence="13" type="primary">rseP</name>
    <name evidence="13" type="ORF">ACFQ5J_10785</name>
</gene>
<dbReference type="SMART" id="SM00228">
    <property type="entry name" value="PDZ"/>
    <property type="match status" value="1"/>
</dbReference>
<evidence type="ECO:0000313" key="14">
    <source>
        <dbReference type="Proteomes" id="UP001597252"/>
    </source>
</evidence>
<dbReference type="SUPFAM" id="SSF50156">
    <property type="entry name" value="PDZ domain-like"/>
    <property type="match status" value="1"/>
</dbReference>
<dbReference type="CDD" id="cd06163">
    <property type="entry name" value="S2P-M50_PDZ_RseP-like"/>
    <property type="match status" value="1"/>
</dbReference>
<dbReference type="GO" id="GO:0008237">
    <property type="term" value="F:metallopeptidase activity"/>
    <property type="evidence" value="ECO:0007669"/>
    <property type="project" value="UniProtKB-KW"/>
</dbReference>
<comment type="similarity">
    <text evidence="3 11">Belongs to the peptidase M50B family.</text>
</comment>
<evidence type="ECO:0000256" key="5">
    <source>
        <dbReference type="ARBA" id="ARBA00022692"/>
    </source>
</evidence>
<dbReference type="InterPro" id="IPR041489">
    <property type="entry name" value="PDZ_6"/>
</dbReference>
<evidence type="ECO:0000256" key="11">
    <source>
        <dbReference type="RuleBase" id="RU362031"/>
    </source>
</evidence>
<dbReference type="PANTHER" id="PTHR42837:SF2">
    <property type="entry name" value="MEMBRANE METALLOPROTEASE ARASP2, CHLOROPLASTIC-RELATED"/>
    <property type="match status" value="1"/>
</dbReference>
<evidence type="ECO:0000256" key="10">
    <source>
        <dbReference type="ARBA" id="ARBA00023136"/>
    </source>
</evidence>
<dbReference type="Pfam" id="PF17820">
    <property type="entry name" value="PDZ_6"/>
    <property type="match status" value="1"/>
</dbReference>
<keyword evidence="9 11" id="KW-0482">Metalloprotease</keyword>
<keyword evidence="10 11" id="KW-0472">Membrane</keyword>
<feature type="domain" description="PDZ" evidence="12">
    <location>
        <begin position="185"/>
        <end position="260"/>
    </location>
</feature>
<dbReference type="Pfam" id="PF02163">
    <property type="entry name" value="Peptidase_M50"/>
    <property type="match status" value="1"/>
</dbReference>
<dbReference type="EC" id="3.4.24.-" evidence="11"/>
<evidence type="ECO:0000256" key="3">
    <source>
        <dbReference type="ARBA" id="ARBA00007931"/>
    </source>
</evidence>
<dbReference type="NCBIfam" id="TIGR00054">
    <property type="entry name" value="RIP metalloprotease RseP"/>
    <property type="match status" value="1"/>
</dbReference>
<dbReference type="Proteomes" id="UP001597252">
    <property type="component" value="Unassembled WGS sequence"/>
</dbReference>
<keyword evidence="7 11" id="KW-0862">Zinc</keyword>
<dbReference type="PANTHER" id="PTHR42837">
    <property type="entry name" value="REGULATOR OF SIGMA-E PROTEASE RSEP"/>
    <property type="match status" value="1"/>
</dbReference>
<accession>A0ABW4E9E2</accession>
<evidence type="ECO:0000256" key="1">
    <source>
        <dbReference type="ARBA" id="ARBA00001947"/>
    </source>
</evidence>
<feature type="transmembrane region" description="Helical" evidence="11">
    <location>
        <begin position="171"/>
        <end position="195"/>
    </location>
</feature>
<evidence type="ECO:0000313" key="13">
    <source>
        <dbReference type="EMBL" id="MFD1485716.1"/>
    </source>
</evidence>
<evidence type="ECO:0000256" key="4">
    <source>
        <dbReference type="ARBA" id="ARBA00022670"/>
    </source>
</evidence>
<evidence type="ECO:0000259" key="12">
    <source>
        <dbReference type="SMART" id="SM00228"/>
    </source>
</evidence>
<dbReference type="CDD" id="cd23081">
    <property type="entry name" value="cpPDZ_EcRseP-like"/>
    <property type="match status" value="1"/>
</dbReference>
<comment type="caution">
    <text evidence="13">The sequence shown here is derived from an EMBL/GenBank/DDBJ whole genome shotgun (WGS) entry which is preliminary data.</text>
</comment>
<keyword evidence="5 11" id="KW-0812">Transmembrane</keyword>
<name>A0ABW4E9E2_9LACO</name>
<dbReference type="RefSeq" id="WP_125749160.1">
    <property type="nucleotide sequence ID" value="NZ_JBHTON010000035.1"/>
</dbReference>
<keyword evidence="8 11" id="KW-1133">Transmembrane helix</keyword>
<dbReference type="Gene3D" id="2.30.42.10">
    <property type="match status" value="1"/>
</dbReference>
<dbReference type="InterPro" id="IPR008915">
    <property type="entry name" value="Peptidase_M50"/>
</dbReference>
<dbReference type="InterPro" id="IPR004387">
    <property type="entry name" value="Pept_M50_Zn"/>
</dbReference>
<feature type="transmembrane region" description="Helical" evidence="11">
    <location>
        <begin position="338"/>
        <end position="358"/>
    </location>
</feature>
<evidence type="ECO:0000256" key="2">
    <source>
        <dbReference type="ARBA" id="ARBA00004141"/>
    </source>
</evidence>
<keyword evidence="14" id="KW-1185">Reference proteome</keyword>
<protein>
    <recommendedName>
        <fullName evidence="11">Zinc metalloprotease</fullName>
        <ecNumber evidence="11">3.4.24.-</ecNumber>
    </recommendedName>
</protein>
<keyword evidence="11" id="KW-0479">Metal-binding</keyword>
<comment type="cofactor">
    <cofactor evidence="1 11">
        <name>Zn(2+)</name>
        <dbReference type="ChEBI" id="CHEBI:29105"/>
    </cofactor>
</comment>
<dbReference type="EMBL" id="JBHTON010000035">
    <property type="protein sequence ID" value="MFD1485716.1"/>
    <property type="molecule type" value="Genomic_DNA"/>
</dbReference>
<keyword evidence="6 11" id="KW-0378">Hydrolase</keyword>
<evidence type="ECO:0000256" key="6">
    <source>
        <dbReference type="ARBA" id="ARBA00022801"/>
    </source>
</evidence>
<feature type="transmembrane region" description="Helical" evidence="11">
    <location>
        <begin position="6"/>
        <end position="25"/>
    </location>
</feature>
<dbReference type="InterPro" id="IPR001478">
    <property type="entry name" value="PDZ"/>
</dbReference>
<comment type="subcellular location">
    <subcellularLocation>
        <location evidence="2">Membrane</location>
        <topology evidence="2">Multi-pass membrane protein</topology>
    </subcellularLocation>
</comment>
<proteinExistence type="inferred from homology"/>
<feature type="transmembrane region" description="Helical" evidence="11">
    <location>
        <begin position="387"/>
        <end position="406"/>
    </location>
</feature>